<dbReference type="InterPro" id="IPR036859">
    <property type="entry name" value="CAP-Gly_dom_sf"/>
</dbReference>
<reference evidence="3 4" key="1">
    <citation type="journal article" date="2022" name="Nat. Ecol. Evol.">
        <title>A masculinizing supergene underlies an exaggerated male reproductive morph in a spider.</title>
        <authorList>
            <person name="Hendrickx F."/>
            <person name="De Corte Z."/>
            <person name="Sonet G."/>
            <person name="Van Belleghem S.M."/>
            <person name="Kostlbacher S."/>
            <person name="Vangestel C."/>
        </authorList>
    </citation>
    <scope>NUCLEOTIDE SEQUENCE [LARGE SCALE GENOMIC DNA]</scope>
    <source>
        <strain evidence="3">W744_W776</strain>
    </source>
</reference>
<dbReference type="Proteomes" id="UP000827092">
    <property type="component" value="Unassembled WGS sequence"/>
</dbReference>
<name>A0AAV6UL68_9ARAC</name>
<accession>A0AAV6UL68</accession>
<sequence length="544" mass="62750">MYGVILNEAKGKYSGTIDDVCYFECPKNHATFVRACQLKKDSDNFSAKKILPMYPNYLKGSSSKLGLKTISNHGSKIDIVSSSITEKNFTKLPELDNSKTLKLSEHGSNSLQRSSYNGDSIILERVGERKKDTFDNNNGNLRKVVKAMKLTVLKNKLFERNQNIELVHTYLRKLKAYLKWIEDIKMKGKNDDLNIKNFLNYLVDSMLKKLEEIVDQIPNNKNTMNTTKDGLVISEENNFLRLYIDVLEKRNEVLYTSLSHVKNMLERAWNRSCSKKLYDGVRRFDRIIEKEGKQCSSQSLKLNDVLEHETRLFLKSKPTKTAKEVRYPNKELEELPGSEKIKAYLDSLLPYNVVTNQTHNDFHSDMKKEIDNHNKDLQEVSHSENNGIHQRLSQSLTVPDISLMTEPLKLKTFSGNQKLGPKTKIRSNFILRSQKDSKYVKNENTSAKDIVDPTFELKEFISALRTKLFDANQSMDKAASETEKKKVSKMEMNKYNVMVGSSSNSSIELRKNQSLNSSKFKLERNTKRSRSESTRRSKKREAFQ</sequence>
<organism evidence="3 4">
    <name type="scientific">Oedothorax gibbosus</name>
    <dbReference type="NCBI Taxonomy" id="931172"/>
    <lineage>
        <taxon>Eukaryota</taxon>
        <taxon>Metazoa</taxon>
        <taxon>Ecdysozoa</taxon>
        <taxon>Arthropoda</taxon>
        <taxon>Chelicerata</taxon>
        <taxon>Arachnida</taxon>
        <taxon>Araneae</taxon>
        <taxon>Araneomorphae</taxon>
        <taxon>Entelegynae</taxon>
        <taxon>Araneoidea</taxon>
        <taxon>Linyphiidae</taxon>
        <taxon>Erigoninae</taxon>
        <taxon>Oedothorax</taxon>
    </lineage>
</organism>
<evidence type="ECO:0000256" key="1">
    <source>
        <dbReference type="SAM" id="MobiDB-lite"/>
    </source>
</evidence>
<keyword evidence="4" id="KW-1185">Reference proteome</keyword>
<dbReference type="PROSITE" id="PS50245">
    <property type="entry name" value="CAP_GLY_2"/>
    <property type="match status" value="1"/>
</dbReference>
<evidence type="ECO:0000313" key="4">
    <source>
        <dbReference type="Proteomes" id="UP000827092"/>
    </source>
</evidence>
<proteinExistence type="predicted"/>
<dbReference type="Gene3D" id="2.30.30.190">
    <property type="entry name" value="CAP Gly-rich-like domain"/>
    <property type="match status" value="1"/>
</dbReference>
<dbReference type="SUPFAM" id="SSF74924">
    <property type="entry name" value="Cap-Gly domain"/>
    <property type="match status" value="1"/>
</dbReference>
<dbReference type="EMBL" id="JAFNEN010000374">
    <property type="protein sequence ID" value="KAG8184391.1"/>
    <property type="molecule type" value="Genomic_DNA"/>
</dbReference>
<evidence type="ECO:0000313" key="3">
    <source>
        <dbReference type="EMBL" id="KAG8184391.1"/>
    </source>
</evidence>
<comment type="caution">
    <text evidence="3">The sequence shown here is derived from an EMBL/GenBank/DDBJ whole genome shotgun (WGS) entry which is preliminary data.</text>
</comment>
<feature type="compositionally biased region" description="Basic and acidic residues" evidence="1">
    <location>
        <begin position="520"/>
        <end position="544"/>
    </location>
</feature>
<dbReference type="AlphaFoldDB" id="A0AAV6UL68"/>
<gene>
    <name evidence="3" type="ORF">JTE90_004563</name>
</gene>
<dbReference type="InterPro" id="IPR000938">
    <property type="entry name" value="CAP-Gly_domain"/>
</dbReference>
<protein>
    <recommendedName>
        <fullName evidence="2">CAP-Gly domain-containing protein</fullName>
    </recommendedName>
</protein>
<feature type="region of interest" description="Disordered" evidence="1">
    <location>
        <begin position="500"/>
        <end position="544"/>
    </location>
</feature>
<feature type="compositionally biased region" description="Polar residues" evidence="1">
    <location>
        <begin position="500"/>
        <end position="519"/>
    </location>
</feature>
<dbReference type="Pfam" id="PF01302">
    <property type="entry name" value="CAP_GLY"/>
    <property type="match status" value="1"/>
</dbReference>
<feature type="domain" description="CAP-Gly" evidence="2">
    <location>
        <begin position="1"/>
        <end position="34"/>
    </location>
</feature>
<evidence type="ECO:0000259" key="2">
    <source>
        <dbReference type="PROSITE" id="PS50245"/>
    </source>
</evidence>